<accession>A0A7G9GWW6</accession>
<dbReference type="PANTHER" id="PTHR48069:SF3">
    <property type="entry name" value="DIHYDROFOLATE REDUCTASE"/>
    <property type="match status" value="1"/>
</dbReference>
<keyword evidence="5" id="KW-0521">NADP</keyword>
<evidence type="ECO:0000259" key="7">
    <source>
        <dbReference type="PROSITE" id="PS51330"/>
    </source>
</evidence>
<protein>
    <recommendedName>
        <fullName evidence="3">dihydrofolate reductase</fullName>
        <ecNumber evidence="3">1.5.1.3</ecNumber>
    </recommendedName>
</protein>
<dbReference type="GO" id="GO:0006730">
    <property type="term" value="P:one-carbon metabolic process"/>
    <property type="evidence" value="ECO:0007669"/>
    <property type="project" value="UniProtKB-KW"/>
</dbReference>
<dbReference type="GO" id="GO:0004146">
    <property type="term" value="F:dihydrofolate reductase activity"/>
    <property type="evidence" value="ECO:0007669"/>
    <property type="project" value="UniProtKB-EC"/>
</dbReference>
<dbReference type="EC" id="1.5.1.3" evidence="3"/>
<dbReference type="Proteomes" id="UP000515913">
    <property type="component" value="Chromosome"/>
</dbReference>
<evidence type="ECO:0000256" key="1">
    <source>
        <dbReference type="ARBA" id="ARBA00004903"/>
    </source>
</evidence>
<comment type="pathway">
    <text evidence="1">Cofactor biosynthesis; tetrahydrofolate biosynthesis; 5,6,7,8-tetrahydrofolate from 7,8-dihydrofolate: step 1/1.</text>
</comment>
<dbReference type="PANTHER" id="PTHR48069">
    <property type="entry name" value="DIHYDROFOLATE REDUCTASE"/>
    <property type="match status" value="1"/>
</dbReference>
<dbReference type="GO" id="GO:0046452">
    <property type="term" value="P:dihydrofolate metabolic process"/>
    <property type="evidence" value="ECO:0007669"/>
    <property type="project" value="TreeGrafter"/>
</dbReference>
<dbReference type="GO" id="GO:0046654">
    <property type="term" value="P:tetrahydrofolate biosynthetic process"/>
    <property type="evidence" value="ECO:0007669"/>
    <property type="project" value="UniProtKB-UniPathway"/>
</dbReference>
<dbReference type="GO" id="GO:0046655">
    <property type="term" value="P:folic acid metabolic process"/>
    <property type="evidence" value="ECO:0007669"/>
    <property type="project" value="TreeGrafter"/>
</dbReference>
<organism evidence="8 9">
    <name type="scientific">Fusobacterium hominis</name>
    <dbReference type="NCBI Taxonomy" id="2764326"/>
    <lineage>
        <taxon>Bacteria</taxon>
        <taxon>Fusobacteriati</taxon>
        <taxon>Fusobacteriota</taxon>
        <taxon>Fusobacteriia</taxon>
        <taxon>Fusobacteriales</taxon>
        <taxon>Fusobacteriaceae</taxon>
        <taxon>Fusobacterium</taxon>
    </lineage>
</organism>
<sequence length="157" mass="18274">MKVNLIVCVAKDNLIGDKNPEGNGLLWHSKEELLFYKEKTVGNVVLFGTNTAKYVPIKLMEKTRDVVVMSSKDKIEDVIKKYENTGKELFICGGATVYKYYLENYPLDKLYISKLKENVEVKEAKNPLYLPNVEEYGYKIVDQMEYNDFISYIYEKK</sequence>
<dbReference type="EMBL" id="CP060637">
    <property type="protein sequence ID" value="QNM15298.1"/>
    <property type="molecule type" value="Genomic_DNA"/>
</dbReference>
<reference evidence="8 9" key="1">
    <citation type="submission" date="2020-08" db="EMBL/GenBank/DDBJ databases">
        <authorList>
            <person name="Liu C."/>
            <person name="Sun Q."/>
        </authorList>
    </citation>
    <scope>NUCLEOTIDE SEQUENCE [LARGE SCALE GENOMIC DNA]</scope>
    <source>
        <strain evidence="8 9">NSJ-57</strain>
    </source>
</reference>
<dbReference type="InterPro" id="IPR012259">
    <property type="entry name" value="DHFR"/>
</dbReference>
<evidence type="ECO:0000256" key="6">
    <source>
        <dbReference type="ARBA" id="ARBA00023002"/>
    </source>
</evidence>
<dbReference type="AlphaFoldDB" id="A0A7G9GWW6"/>
<evidence type="ECO:0000256" key="4">
    <source>
        <dbReference type="ARBA" id="ARBA00022563"/>
    </source>
</evidence>
<dbReference type="Pfam" id="PF00186">
    <property type="entry name" value="DHFR_1"/>
    <property type="match status" value="1"/>
</dbReference>
<dbReference type="RefSeq" id="WP_101473593.1">
    <property type="nucleotide sequence ID" value="NZ_CP060637.1"/>
</dbReference>
<dbReference type="InterPro" id="IPR001796">
    <property type="entry name" value="DHFR_dom"/>
</dbReference>
<gene>
    <name evidence="8" type="ORF">H9Q81_00195</name>
</gene>
<comment type="similarity">
    <text evidence="2">Belongs to the dihydrofolate reductase family.</text>
</comment>
<dbReference type="CDD" id="cd00209">
    <property type="entry name" value="DHFR"/>
    <property type="match status" value="1"/>
</dbReference>
<name>A0A7G9GWW6_9FUSO</name>
<dbReference type="InterPro" id="IPR024072">
    <property type="entry name" value="DHFR-like_dom_sf"/>
</dbReference>
<evidence type="ECO:0000313" key="8">
    <source>
        <dbReference type="EMBL" id="QNM15298.1"/>
    </source>
</evidence>
<dbReference type="GO" id="GO:0005829">
    <property type="term" value="C:cytosol"/>
    <property type="evidence" value="ECO:0007669"/>
    <property type="project" value="TreeGrafter"/>
</dbReference>
<evidence type="ECO:0000313" key="9">
    <source>
        <dbReference type="Proteomes" id="UP000515913"/>
    </source>
</evidence>
<keyword evidence="6" id="KW-0560">Oxidoreductase</keyword>
<feature type="domain" description="DHFR" evidence="7">
    <location>
        <begin position="2"/>
        <end position="157"/>
    </location>
</feature>
<evidence type="ECO:0000256" key="3">
    <source>
        <dbReference type="ARBA" id="ARBA00012856"/>
    </source>
</evidence>
<dbReference type="PROSITE" id="PS51330">
    <property type="entry name" value="DHFR_2"/>
    <property type="match status" value="1"/>
</dbReference>
<evidence type="ECO:0000256" key="2">
    <source>
        <dbReference type="ARBA" id="ARBA00009539"/>
    </source>
</evidence>
<keyword evidence="9" id="KW-1185">Reference proteome</keyword>
<dbReference type="Gene3D" id="3.40.430.10">
    <property type="entry name" value="Dihydrofolate Reductase, subunit A"/>
    <property type="match status" value="1"/>
</dbReference>
<evidence type="ECO:0000256" key="5">
    <source>
        <dbReference type="ARBA" id="ARBA00022857"/>
    </source>
</evidence>
<dbReference type="GO" id="GO:0050661">
    <property type="term" value="F:NADP binding"/>
    <property type="evidence" value="ECO:0007669"/>
    <property type="project" value="InterPro"/>
</dbReference>
<proteinExistence type="inferred from homology"/>
<keyword evidence="4" id="KW-0554">One-carbon metabolism</keyword>
<dbReference type="UniPathway" id="UPA00077">
    <property type="reaction ID" value="UER00158"/>
</dbReference>
<dbReference type="SUPFAM" id="SSF53597">
    <property type="entry name" value="Dihydrofolate reductase-like"/>
    <property type="match status" value="1"/>
</dbReference>
<dbReference type="KEGG" id="fho:H9Q81_00195"/>